<evidence type="ECO:0000313" key="2">
    <source>
        <dbReference type="Proteomes" id="UP001597362"/>
    </source>
</evidence>
<protein>
    <submittedName>
        <fullName evidence="1">Uncharacterized protein</fullName>
    </submittedName>
</protein>
<reference evidence="2" key="1">
    <citation type="journal article" date="2019" name="Int. J. Syst. Evol. Microbiol.">
        <title>The Global Catalogue of Microorganisms (GCM) 10K type strain sequencing project: providing services to taxonomists for standard genome sequencing and annotation.</title>
        <authorList>
            <consortium name="The Broad Institute Genomics Platform"/>
            <consortium name="The Broad Institute Genome Sequencing Center for Infectious Disease"/>
            <person name="Wu L."/>
            <person name="Ma J."/>
        </authorList>
    </citation>
    <scope>NUCLEOTIDE SEQUENCE [LARGE SCALE GENOMIC DNA]</scope>
    <source>
        <strain evidence="2">GH52</strain>
    </source>
</reference>
<accession>A0ABW4YPL3</accession>
<gene>
    <name evidence="1" type="ORF">ACFSJH_17970</name>
</gene>
<comment type="caution">
    <text evidence="1">The sequence shown here is derived from an EMBL/GenBank/DDBJ whole genome shotgun (WGS) entry which is preliminary data.</text>
</comment>
<organism evidence="1 2">
    <name type="scientific">Paenibacillus yanchengensis</name>
    <dbReference type="NCBI Taxonomy" id="2035833"/>
    <lineage>
        <taxon>Bacteria</taxon>
        <taxon>Bacillati</taxon>
        <taxon>Bacillota</taxon>
        <taxon>Bacilli</taxon>
        <taxon>Bacillales</taxon>
        <taxon>Paenibacillaceae</taxon>
        <taxon>Paenibacillus</taxon>
    </lineage>
</organism>
<evidence type="ECO:0000313" key="1">
    <source>
        <dbReference type="EMBL" id="MFD2117620.1"/>
    </source>
</evidence>
<name>A0ABW4YPL3_9BACL</name>
<keyword evidence="2" id="KW-1185">Reference proteome</keyword>
<proteinExistence type="predicted"/>
<dbReference type="Proteomes" id="UP001597362">
    <property type="component" value="Unassembled WGS sequence"/>
</dbReference>
<dbReference type="RefSeq" id="WP_377774870.1">
    <property type="nucleotide sequence ID" value="NZ_JBHUHO010000044.1"/>
</dbReference>
<sequence>MTQNFSSIDKGKSFQSLVRIALMEKYNQSFEFEVAFPVGNPAKDHKFDLVSSNGEIIVKTKNYTWTESGNVPSAKLSVLNEAVFYLQHTPKGKTRIIVINYDLNVKKNESLANYYVKTYKHLLDDVIVMEYNQELCVLNEIR</sequence>
<dbReference type="EMBL" id="JBHUHO010000044">
    <property type="protein sequence ID" value="MFD2117620.1"/>
    <property type="molecule type" value="Genomic_DNA"/>
</dbReference>